<evidence type="ECO:0000313" key="2">
    <source>
        <dbReference type="Proteomes" id="UP001519332"/>
    </source>
</evidence>
<organism evidence="1 2">
    <name type="scientific">Kibdelosporangium banguiense</name>
    <dbReference type="NCBI Taxonomy" id="1365924"/>
    <lineage>
        <taxon>Bacteria</taxon>
        <taxon>Bacillati</taxon>
        <taxon>Actinomycetota</taxon>
        <taxon>Actinomycetes</taxon>
        <taxon>Pseudonocardiales</taxon>
        <taxon>Pseudonocardiaceae</taxon>
        <taxon>Kibdelosporangium</taxon>
    </lineage>
</organism>
<dbReference type="RefSeq" id="WP_209640207.1">
    <property type="nucleotide sequence ID" value="NZ_JAGINW010000001.1"/>
</dbReference>
<protein>
    <submittedName>
        <fullName evidence="1">Uncharacterized protein</fullName>
    </submittedName>
</protein>
<evidence type="ECO:0000313" key="1">
    <source>
        <dbReference type="EMBL" id="MBP2323587.1"/>
    </source>
</evidence>
<reference evidence="1 2" key="1">
    <citation type="submission" date="2021-03" db="EMBL/GenBank/DDBJ databases">
        <title>Sequencing the genomes of 1000 actinobacteria strains.</title>
        <authorList>
            <person name="Klenk H.-P."/>
        </authorList>
    </citation>
    <scope>NUCLEOTIDE SEQUENCE [LARGE SCALE GENOMIC DNA]</scope>
    <source>
        <strain evidence="1 2">DSM 46670</strain>
    </source>
</reference>
<dbReference type="EMBL" id="JAGINW010000001">
    <property type="protein sequence ID" value="MBP2323587.1"/>
    <property type="molecule type" value="Genomic_DNA"/>
</dbReference>
<keyword evidence="2" id="KW-1185">Reference proteome</keyword>
<sequence length="102" mass="11152">MAKYNVNAARAQRLEALGERWEFEVDGELFSLPTELPRAIVGKLAVLDPSDLDGLLTLLLGDEQFKRLDEHAMSVQDVQGLLEAYGKDTGMTLGESAASTRS</sequence>
<gene>
    <name evidence="1" type="ORF">JOF56_003972</name>
</gene>
<name>A0ABS4TGP5_9PSEU</name>
<comment type="caution">
    <text evidence="1">The sequence shown here is derived from an EMBL/GenBank/DDBJ whole genome shotgun (WGS) entry which is preliminary data.</text>
</comment>
<dbReference type="Proteomes" id="UP001519332">
    <property type="component" value="Unassembled WGS sequence"/>
</dbReference>
<proteinExistence type="predicted"/>
<accession>A0ABS4TGP5</accession>